<dbReference type="Gene3D" id="1.10.1760.20">
    <property type="match status" value="1"/>
</dbReference>
<protein>
    <submittedName>
        <fullName evidence="3">Membrane protein</fullName>
    </submittedName>
</protein>
<dbReference type="EMBL" id="JJMT01000034">
    <property type="protein sequence ID" value="KEO43189.1"/>
    <property type="molecule type" value="Genomic_DNA"/>
</dbReference>
<proteinExistence type="predicted"/>
<sequence>MQNKKTKELTLLAILTALSVTFGFVAKIPTPTGLLTLVDGGIYFTAFYLGKKEGAIVGGLSAFLIDLLSSAPQWMFISLLIHGAQGYFAGFKGNYRILGLLIAAVVMVGGYALASVFMYGTGASIAEVIPNFCQNAFGVVVGWVLYQGFKKVQSKKG</sequence>
<accession>A0A074IYC0</accession>
<dbReference type="PANTHER" id="PTHR37815:SF3">
    <property type="entry name" value="UPF0397 PROTEIN SPR0429"/>
    <property type="match status" value="1"/>
</dbReference>
<name>A0A074IYC0_STRSL</name>
<dbReference type="RefSeq" id="WP_013989951.1">
    <property type="nucleotide sequence ID" value="NZ_CP145867.1"/>
</dbReference>
<dbReference type="InterPro" id="IPR009825">
    <property type="entry name" value="ECF_substrate-spec-like"/>
</dbReference>
<gene>
    <name evidence="3" type="ORF">DL07_07770</name>
</gene>
<dbReference type="GO" id="GO:0016020">
    <property type="term" value="C:membrane"/>
    <property type="evidence" value="ECO:0007669"/>
    <property type="project" value="InterPro"/>
</dbReference>
<evidence type="ECO:0000256" key="1">
    <source>
        <dbReference type="ARBA" id="ARBA00022692"/>
    </source>
</evidence>
<evidence type="ECO:0000256" key="2">
    <source>
        <dbReference type="ARBA" id="ARBA00022989"/>
    </source>
</evidence>
<comment type="caution">
    <text evidence="3">The sequence shown here is derived from an EMBL/GenBank/DDBJ whole genome shotgun (WGS) entry which is preliminary data.</text>
</comment>
<dbReference type="AlphaFoldDB" id="A0A074IYC0"/>
<evidence type="ECO:0000313" key="4">
    <source>
        <dbReference type="Proteomes" id="UP000027855"/>
    </source>
</evidence>
<keyword evidence="2" id="KW-0472">Membrane</keyword>
<dbReference type="Pfam" id="PF07155">
    <property type="entry name" value="ECF-ribofla_trS"/>
    <property type="match status" value="1"/>
</dbReference>
<keyword evidence="1" id="KW-0812">Transmembrane</keyword>
<keyword evidence="2" id="KW-1133">Transmembrane helix</keyword>
<dbReference type="PANTHER" id="PTHR37815">
    <property type="entry name" value="UPF0397 PROTEIN BC_2624-RELATED"/>
    <property type="match status" value="1"/>
</dbReference>
<dbReference type="Proteomes" id="UP000027855">
    <property type="component" value="Unassembled WGS sequence"/>
</dbReference>
<evidence type="ECO:0000313" key="3">
    <source>
        <dbReference type="EMBL" id="KEO43189.1"/>
    </source>
</evidence>
<organism evidence="3 4">
    <name type="scientific">Streptococcus salivarius</name>
    <dbReference type="NCBI Taxonomy" id="1304"/>
    <lineage>
        <taxon>Bacteria</taxon>
        <taxon>Bacillati</taxon>
        <taxon>Bacillota</taxon>
        <taxon>Bacilli</taxon>
        <taxon>Lactobacillales</taxon>
        <taxon>Streptococcaceae</taxon>
        <taxon>Streptococcus</taxon>
    </lineage>
</organism>
<reference evidence="3 4" key="1">
    <citation type="submission" date="2014-04" db="EMBL/GenBank/DDBJ databases">
        <title>Variable characteristics of bacteriocin-producing Streptococcus salivarius strains isolated from Malaysian subjects.</title>
        <authorList>
            <person name="Philip K."/>
            <person name="Barbour A."/>
        </authorList>
    </citation>
    <scope>NUCLEOTIDE SEQUENCE [LARGE SCALE GENOMIC DNA]</scope>
    <source>
        <strain evidence="3 4">NU10</strain>
    </source>
</reference>